<dbReference type="PANTHER" id="PTHR12209:SF0">
    <property type="entry name" value="EKC_KEOPS COMPLEX SUBUNIT TP53RK"/>
    <property type="match status" value="1"/>
</dbReference>
<dbReference type="GO" id="GO:0005524">
    <property type="term" value="F:ATP binding"/>
    <property type="evidence" value="ECO:0007669"/>
    <property type="project" value="UniProtKB-KW"/>
</dbReference>
<dbReference type="AlphaFoldDB" id="A0A7C4WJQ7"/>
<dbReference type="EMBL" id="DTPI01000008">
    <property type="protein sequence ID" value="HGE65793.1"/>
    <property type="molecule type" value="Genomic_DNA"/>
</dbReference>
<feature type="domain" description="Protein kinase" evidence="11">
    <location>
        <begin position="1"/>
        <end position="193"/>
    </location>
</feature>
<evidence type="ECO:0000256" key="8">
    <source>
        <dbReference type="ARBA" id="ARBA00022840"/>
    </source>
</evidence>
<evidence type="ECO:0000256" key="9">
    <source>
        <dbReference type="ARBA" id="ARBA00047899"/>
    </source>
</evidence>
<comment type="catalytic activity">
    <reaction evidence="9">
        <text>L-threonyl-[protein] + ATP = O-phospho-L-threonyl-[protein] + ADP + H(+)</text>
        <dbReference type="Rhea" id="RHEA:46608"/>
        <dbReference type="Rhea" id="RHEA-COMP:11060"/>
        <dbReference type="Rhea" id="RHEA-COMP:11605"/>
        <dbReference type="ChEBI" id="CHEBI:15378"/>
        <dbReference type="ChEBI" id="CHEBI:30013"/>
        <dbReference type="ChEBI" id="CHEBI:30616"/>
        <dbReference type="ChEBI" id="CHEBI:61977"/>
        <dbReference type="ChEBI" id="CHEBI:456216"/>
        <dbReference type="EC" id="2.7.11.1"/>
    </reaction>
</comment>
<organism evidence="13">
    <name type="scientific">Geoglobus ahangari</name>
    <dbReference type="NCBI Taxonomy" id="113653"/>
    <lineage>
        <taxon>Archaea</taxon>
        <taxon>Methanobacteriati</taxon>
        <taxon>Methanobacteriota</taxon>
        <taxon>Archaeoglobi</taxon>
        <taxon>Archaeoglobales</taxon>
        <taxon>Archaeoglobaceae</taxon>
        <taxon>Geoglobus</taxon>
    </lineage>
</organism>
<evidence type="ECO:0000256" key="5">
    <source>
        <dbReference type="ARBA" id="ARBA00022694"/>
    </source>
</evidence>
<dbReference type="NCBIfam" id="TIGR03724">
    <property type="entry name" value="arch_bud32"/>
    <property type="match status" value="1"/>
</dbReference>
<dbReference type="GO" id="GO:0008033">
    <property type="term" value="P:tRNA processing"/>
    <property type="evidence" value="ECO:0007669"/>
    <property type="project" value="UniProtKB-KW"/>
</dbReference>
<dbReference type="InterPro" id="IPR000719">
    <property type="entry name" value="Prot_kinase_dom"/>
</dbReference>
<dbReference type="InterPro" id="IPR011009">
    <property type="entry name" value="Kinase-like_dom_sf"/>
</dbReference>
<sequence length="193" mass="22707">MVRIYLGGEAEVRIHEDRVEKIRKPKRYRIRELDEILRKRRTITEAKIISAARRAGVATPIILDVEGDKIVMEKIDGIPVRDRISKEICREIGKSVAKLHKAGIIHGDITPMNIILKDDKIYFVDFGLSFHDERLEAKGTDIHVFFEALKAGFDNWEELWEGFLEGYKSYEKFEEVMERFREIELRGRYVERD</sequence>
<dbReference type="EMBL" id="DTAK01000013">
    <property type="protein sequence ID" value="HGU59062.1"/>
    <property type="molecule type" value="Genomic_DNA"/>
</dbReference>
<keyword evidence="7 13" id="KW-0418">Kinase</keyword>
<dbReference type="EC" id="2.7.11.1" evidence="2"/>
<dbReference type="GO" id="GO:0004674">
    <property type="term" value="F:protein serine/threonine kinase activity"/>
    <property type="evidence" value="ECO:0007669"/>
    <property type="project" value="UniProtKB-KW"/>
</dbReference>
<dbReference type="GO" id="GO:0005829">
    <property type="term" value="C:cytosol"/>
    <property type="evidence" value="ECO:0007669"/>
    <property type="project" value="TreeGrafter"/>
</dbReference>
<dbReference type="NCBIfam" id="NF011462">
    <property type="entry name" value="PRK14879.1-3"/>
    <property type="match status" value="1"/>
</dbReference>
<dbReference type="PROSITE" id="PS00109">
    <property type="entry name" value="PROTEIN_KINASE_TYR"/>
    <property type="match status" value="1"/>
</dbReference>
<dbReference type="InterPro" id="IPR022495">
    <property type="entry name" value="Bud32"/>
</dbReference>
<evidence type="ECO:0000256" key="6">
    <source>
        <dbReference type="ARBA" id="ARBA00022741"/>
    </source>
</evidence>
<proteinExistence type="inferred from homology"/>
<evidence type="ECO:0000313" key="13">
    <source>
        <dbReference type="EMBL" id="HGU59062.1"/>
    </source>
</evidence>
<comment type="caution">
    <text evidence="13">The sequence shown here is derived from an EMBL/GenBank/DDBJ whole genome shotgun (WGS) entry which is preliminary data.</text>
</comment>
<evidence type="ECO:0000256" key="10">
    <source>
        <dbReference type="ARBA" id="ARBA00048679"/>
    </source>
</evidence>
<evidence type="ECO:0000256" key="7">
    <source>
        <dbReference type="ARBA" id="ARBA00022777"/>
    </source>
</evidence>
<evidence type="ECO:0000256" key="2">
    <source>
        <dbReference type="ARBA" id="ARBA00012513"/>
    </source>
</evidence>
<evidence type="ECO:0000256" key="3">
    <source>
        <dbReference type="ARBA" id="ARBA00022527"/>
    </source>
</evidence>
<gene>
    <name evidence="13" type="ORF">ENT89_02485</name>
    <name evidence="12" type="ORF">ENX77_01485</name>
</gene>
<keyword evidence="8" id="KW-0067">ATP-binding</keyword>
<evidence type="ECO:0000256" key="4">
    <source>
        <dbReference type="ARBA" id="ARBA00022679"/>
    </source>
</evidence>
<protein>
    <recommendedName>
        <fullName evidence="2">non-specific serine/threonine protein kinase</fullName>
        <ecNumber evidence="2">2.7.11.1</ecNumber>
    </recommendedName>
</protein>
<accession>A0A7C4WJQ7</accession>
<dbReference type="SUPFAM" id="SSF56112">
    <property type="entry name" value="Protein kinase-like (PK-like)"/>
    <property type="match status" value="1"/>
</dbReference>
<name>A0A7C4WJQ7_9EURY</name>
<dbReference type="Pfam" id="PF01163">
    <property type="entry name" value="RIO1"/>
    <property type="match status" value="1"/>
</dbReference>
<dbReference type="Gene3D" id="3.30.200.20">
    <property type="entry name" value="Phosphorylase Kinase, domain 1"/>
    <property type="match status" value="1"/>
</dbReference>
<dbReference type="Gene3D" id="1.10.510.10">
    <property type="entry name" value="Transferase(Phosphotransferase) domain 1"/>
    <property type="match status" value="1"/>
</dbReference>
<evidence type="ECO:0000313" key="12">
    <source>
        <dbReference type="EMBL" id="HGE65793.1"/>
    </source>
</evidence>
<keyword evidence="6" id="KW-0547">Nucleotide-binding</keyword>
<dbReference type="PANTHER" id="PTHR12209">
    <property type="entry name" value="NON-SPECIFIC SERINE/THREONINE PROTEIN KINASE"/>
    <property type="match status" value="1"/>
</dbReference>
<evidence type="ECO:0000256" key="1">
    <source>
        <dbReference type="ARBA" id="ARBA00010630"/>
    </source>
</evidence>
<comment type="similarity">
    <text evidence="1">Belongs to the protein kinase superfamily. BUD32 family.</text>
</comment>
<dbReference type="PROSITE" id="PS50011">
    <property type="entry name" value="PROTEIN_KINASE_DOM"/>
    <property type="match status" value="1"/>
</dbReference>
<keyword evidence="5" id="KW-0819">tRNA processing</keyword>
<dbReference type="InterPro" id="IPR018934">
    <property type="entry name" value="RIO_dom"/>
</dbReference>
<evidence type="ECO:0000259" key="11">
    <source>
        <dbReference type="PROSITE" id="PS50011"/>
    </source>
</evidence>
<keyword evidence="3" id="KW-0723">Serine/threonine-protein kinase</keyword>
<keyword evidence="4" id="KW-0808">Transferase</keyword>
<dbReference type="InterPro" id="IPR008266">
    <property type="entry name" value="Tyr_kinase_AS"/>
</dbReference>
<comment type="catalytic activity">
    <reaction evidence="10">
        <text>L-seryl-[protein] + ATP = O-phospho-L-seryl-[protein] + ADP + H(+)</text>
        <dbReference type="Rhea" id="RHEA:17989"/>
        <dbReference type="Rhea" id="RHEA-COMP:9863"/>
        <dbReference type="Rhea" id="RHEA-COMP:11604"/>
        <dbReference type="ChEBI" id="CHEBI:15378"/>
        <dbReference type="ChEBI" id="CHEBI:29999"/>
        <dbReference type="ChEBI" id="CHEBI:30616"/>
        <dbReference type="ChEBI" id="CHEBI:83421"/>
        <dbReference type="ChEBI" id="CHEBI:456216"/>
        <dbReference type="EC" id="2.7.11.1"/>
    </reaction>
</comment>
<reference evidence="13" key="1">
    <citation type="journal article" date="2020" name="mSystems">
        <title>Genome- and Community-Level Interaction Insights into Carbon Utilization and Element Cycling Functions of Hydrothermarchaeota in Hydrothermal Sediment.</title>
        <authorList>
            <person name="Zhou Z."/>
            <person name="Liu Y."/>
            <person name="Xu W."/>
            <person name="Pan J."/>
            <person name="Luo Z.H."/>
            <person name="Li M."/>
        </authorList>
    </citation>
    <scope>NUCLEOTIDE SEQUENCE [LARGE SCALE GENOMIC DNA]</scope>
    <source>
        <strain evidence="13">SpSt-62</strain>
        <strain evidence="12">SpSt-97</strain>
    </source>
</reference>